<gene>
    <name evidence="5" type="ORF">M0812_12260</name>
    <name evidence="6" type="ORF">M0813_09460</name>
</gene>
<evidence type="ECO:0000256" key="3">
    <source>
        <dbReference type="PROSITE-ProRule" id="PRU00221"/>
    </source>
</evidence>
<dbReference type="Proteomes" id="UP001146793">
    <property type="component" value="Unassembled WGS sequence"/>
</dbReference>
<reference evidence="5" key="2">
    <citation type="submission" date="2022-08" db="EMBL/GenBank/DDBJ databases">
        <title>Novel sulphate-reducing endosymbionts in the free-living metamonad Anaeramoeba.</title>
        <authorList>
            <person name="Jerlstrom-Hultqvist J."/>
            <person name="Cepicka I."/>
            <person name="Gallot-Lavallee L."/>
            <person name="Salas-Leiva D."/>
            <person name="Curtis B.A."/>
            <person name="Zahonova K."/>
            <person name="Pipaliya S."/>
            <person name="Dacks J."/>
            <person name="Roger A.J."/>
        </authorList>
    </citation>
    <scope>NUCLEOTIDE SEQUENCE</scope>
    <source>
        <strain evidence="5">Busselton2</strain>
    </source>
</reference>
<comment type="caution">
    <text evidence="5">The sequence shown here is derived from an EMBL/GenBank/DDBJ whole genome shotgun (WGS) entry which is preliminary data.</text>
</comment>
<dbReference type="InterPro" id="IPR001680">
    <property type="entry name" value="WD40_rpt"/>
</dbReference>
<dbReference type="Pfam" id="PF00651">
    <property type="entry name" value="BTB"/>
    <property type="match status" value="1"/>
</dbReference>
<dbReference type="InterPro" id="IPR011333">
    <property type="entry name" value="SKP1/BTB/POZ_sf"/>
</dbReference>
<keyword evidence="1 3" id="KW-0853">WD repeat</keyword>
<protein>
    <recommendedName>
        <fullName evidence="4">BTB domain-containing protein</fullName>
    </recommendedName>
</protein>
<evidence type="ECO:0000259" key="4">
    <source>
        <dbReference type="PROSITE" id="PS50097"/>
    </source>
</evidence>
<dbReference type="Gene3D" id="2.130.10.10">
    <property type="entry name" value="YVTN repeat-like/Quinoprotein amine dehydrogenase"/>
    <property type="match status" value="1"/>
</dbReference>
<feature type="repeat" description="WD" evidence="3">
    <location>
        <begin position="238"/>
        <end position="277"/>
    </location>
</feature>
<dbReference type="PROSITE" id="PS00678">
    <property type="entry name" value="WD_REPEATS_1"/>
    <property type="match status" value="1"/>
</dbReference>
<dbReference type="CDD" id="cd18186">
    <property type="entry name" value="BTB_POZ_ZBTB_KLHL-like"/>
    <property type="match status" value="1"/>
</dbReference>
<evidence type="ECO:0000313" key="6">
    <source>
        <dbReference type="EMBL" id="KAJ6227800.1"/>
    </source>
</evidence>
<dbReference type="PROSITE" id="PS50082">
    <property type="entry name" value="WD_REPEATS_2"/>
    <property type="match status" value="1"/>
</dbReference>
<evidence type="ECO:0000256" key="1">
    <source>
        <dbReference type="ARBA" id="ARBA00022574"/>
    </source>
</evidence>
<feature type="domain" description="BTB" evidence="4">
    <location>
        <begin position="421"/>
        <end position="507"/>
    </location>
</feature>
<dbReference type="EMBL" id="JAOAOG010000332">
    <property type="protein sequence ID" value="KAJ6227800.1"/>
    <property type="molecule type" value="Genomic_DNA"/>
</dbReference>
<evidence type="ECO:0000313" key="7">
    <source>
        <dbReference type="Proteomes" id="UP001146793"/>
    </source>
</evidence>
<keyword evidence="8" id="KW-1185">Reference proteome</keyword>
<dbReference type="InterPro" id="IPR000210">
    <property type="entry name" value="BTB/POZ_dom"/>
</dbReference>
<proteinExistence type="predicted"/>
<sequence>MSNKKPTKPKELPIEETKMFLKFEKYNILSICVDKENLYLGSYFGKFSQTPLNSLDDLKKKDSKNDSLHTDWVCQIRKRKKDNLIVVCSSDTKIIVTDPKTQEVAKEFFGNTKRVYGTIDYKNRIYSFGQTQEILCWDFETTQLVKRIQTQDNQHLCVTLEERSGKIFAGTNSGKVTVLDPECNEVVKTFQADDYSSLINDIVSRDGVVYTASSGFGEKEEGSIKSWDAHSYQNLQNFKGHENGTKFLRIKWGYLFSGGYDGKLKIWDLETTQLLYFVSLKDNCSCCFDLNKKYIYAANVSSLALINIGNELEIVSHSSNNFLKIFKNQKFCDLKIFGFPVHKFLIKLRCSMEPAEAKKILENNFTKEETFKFLEWVYGKKIYFYSLKEIEKIFLKLEIPNYKTKTLQSDLIKAYSDDNSKEVSIIVKHTANKVKNGKREKHPQTTEIKVHKFILLAKCGLFRAFFEFVQEKNQTKNNKIQDYSGKSLQALNHFFKYLYFNHLELTSDDDPQLIYKDLFDAQDYYQLHKHCNFPFYLKKIKKKFNLK</sequence>
<keyword evidence="2" id="KW-0677">Repeat</keyword>
<dbReference type="EMBL" id="JANTQA010000026">
    <property type="protein sequence ID" value="KAJ3442523.1"/>
    <property type="molecule type" value="Genomic_DNA"/>
</dbReference>
<name>A0AAV7ZKI4_9EUKA</name>
<dbReference type="PROSITE" id="PS50097">
    <property type="entry name" value="BTB"/>
    <property type="match status" value="1"/>
</dbReference>
<reference evidence="6" key="1">
    <citation type="submission" date="2022-08" db="EMBL/GenBank/DDBJ databases">
        <title>Novel sulfate-reducing endosymbionts in the free-living metamonad Anaeramoeba.</title>
        <authorList>
            <person name="Jerlstrom-Hultqvist J."/>
            <person name="Cepicka I."/>
            <person name="Gallot-Lavallee L."/>
            <person name="Salas-Leiva D."/>
            <person name="Curtis B.A."/>
            <person name="Zahonova K."/>
            <person name="Pipaliya S."/>
            <person name="Dacks J."/>
            <person name="Roger A.J."/>
        </authorList>
    </citation>
    <scope>NUCLEOTIDE SEQUENCE</scope>
    <source>
        <strain evidence="6">Schooner1</strain>
    </source>
</reference>
<dbReference type="SMART" id="SM00320">
    <property type="entry name" value="WD40"/>
    <property type="match status" value="3"/>
</dbReference>
<accession>A0AAV7ZKI4</accession>
<evidence type="ECO:0000313" key="5">
    <source>
        <dbReference type="EMBL" id="KAJ3442523.1"/>
    </source>
</evidence>
<dbReference type="InterPro" id="IPR036322">
    <property type="entry name" value="WD40_repeat_dom_sf"/>
</dbReference>
<dbReference type="PANTHER" id="PTHR19848:SF8">
    <property type="entry name" value="F-BOX AND WD REPEAT DOMAIN CONTAINING 7"/>
    <property type="match status" value="1"/>
</dbReference>
<dbReference type="Gene3D" id="3.30.710.10">
    <property type="entry name" value="Potassium Channel Kv1.1, Chain A"/>
    <property type="match status" value="1"/>
</dbReference>
<evidence type="ECO:0000256" key="2">
    <source>
        <dbReference type="ARBA" id="ARBA00022737"/>
    </source>
</evidence>
<dbReference type="SUPFAM" id="SSF54695">
    <property type="entry name" value="POZ domain"/>
    <property type="match status" value="1"/>
</dbReference>
<organism evidence="5 7">
    <name type="scientific">Anaeramoeba flamelloides</name>
    <dbReference type="NCBI Taxonomy" id="1746091"/>
    <lineage>
        <taxon>Eukaryota</taxon>
        <taxon>Metamonada</taxon>
        <taxon>Anaeramoebidae</taxon>
        <taxon>Anaeramoeba</taxon>
    </lineage>
</organism>
<dbReference type="AlphaFoldDB" id="A0AAV7ZKI4"/>
<dbReference type="PANTHER" id="PTHR19848">
    <property type="entry name" value="WD40 REPEAT PROTEIN"/>
    <property type="match status" value="1"/>
</dbReference>
<evidence type="ECO:0000313" key="8">
    <source>
        <dbReference type="Proteomes" id="UP001150062"/>
    </source>
</evidence>
<dbReference type="InterPro" id="IPR019775">
    <property type="entry name" value="WD40_repeat_CS"/>
</dbReference>
<dbReference type="InterPro" id="IPR015943">
    <property type="entry name" value="WD40/YVTN_repeat-like_dom_sf"/>
</dbReference>
<dbReference type="SUPFAM" id="SSF50978">
    <property type="entry name" value="WD40 repeat-like"/>
    <property type="match status" value="1"/>
</dbReference>
<dbReference type="Proteomes" id="UP001150062">
    <property type="component" value="Unassembled WGS sequence"/>
</dbReference>